<dbReference type="AlphaFoldDB" id="A0A1R3HML5"/>
<organism evidence="1 2">
    <name type="scientific">Corchorus capsularis</name>
    <name type="common">Jute</name>
    <dbReference type="NCBI Taxonomy" id="210143"/>
    <lineage>
        <taxon>Eukaryota</taxon>
        <taxon>Viridiplantae</taxon>
        <taxon>Streptophyta</taxon>
        <taxon>Embryophyta</taxon>
        <taxon>Tracheophyta</taxon>
        <taxon>Spermatophyta</taxon>
        <taxon>Magnoliopsida</taxon>
        <taxon>eudicotyledons</taxon>
        <taxon>Gunneridae</taxon>
        <taxon>Pentapetalae</taxon>
        <taxon>rosids</taxon>
        <taxon>malvids</taxon>
        <taxon>Malvales</taxon>
        <taxon>Malvaceae</taxon>
        <taxon>Grewioideae</taxon>
        <taxon>Apeibeae</taxon>
        <taxon>Corchorus</taxon>
    </lineage>
</organism>
<protein>
    <submittedName>
        <fullName evidence="1">Uncharacterized protein</fullName>
    </submittedName>
</protein>
<evidence type="ECO:0000313" key="2">
    <source>
        <dbReference type="Proteomes" id="UP000188268"/>
    </source>
</evidence>
<sequence length="92" mass="10539">MVLTQFPRFQYLVFKKPPPSFNLFPKPELPNKFTSPKVFSAPKSTLSTTEPIPITHISLLEEEPRLEISLDKLFVPTETDVSCDDPNFRTLC</sequence>
<dbReference type="EMBL" id="AWWV01011591">
    <property type="protein sequence ID" value="OMO71510.1"/>
    <property type="molecule type" value="Genomic_DNA"/>
</dbReference>
<name>A0A1R3HML5_COCAP</name>
<dbReference type="STRING" id="210143.A0A1R3HML5"/>
<proteinExistence type="predicted"/>
<dbReference type="Proteomes" id="UP000188268">
    <property type="component" value="Unassembled WGS sequence"/>
</dbReference>
<comment type="caution">
    <text evidence="1">The sequence shown here is derived from an EMBL/GenBank/DDBJ whole genome shotgun (WGS) entry which is preliminary data.</text>
</comment>
<dbReference type="OrthoDB" id="391988at2759"/>
<gene>
    <name evidence="1" type="ORF">CCACVL1_18192</name>
</gene>
<accession>A0A1R3HML5</accession>
<evidence type="ECO:0000313" key="1">
    <source>
        <dbReference type="EMBL" id="OMO71510.1"/>
    </source>
</evidence>
<reference evidence="1 2" key="1">
    <citation type="submission" date="2013-09" db="EMBL/GenBank/DDBJ databases">
        <title>Corchorus capsularis genome sequencing.</title>
        <authorList>
            <person name="Alam M."/>
            <person name="Haque M.S."/>
            <person name="Islam M.S."/>
            <person name="Emdad E.M."/>
            <person name="Islam M.M."/>
            <person name="Ahmed B."/>
            <person name="Halim A."/>
            <person name="Hossen Q.M.M."/>
            <person name="Hossain M.Z."/>
            <person name="Ahmed R."/>
            <person name="Khan M.M."/>
            <person name="Islam R."/>
            <person name="Rashid M.M."/>
            <person name="Khan S.A."/>
            <person name="Rahman M.S."/>
            <person name="Alam M."/>
        </authorList>
    </citation>
    <scope>NUCLEOTIDE SEQUENCE [LARGE SCALE GENOMIC DNA]</scope>
    <source>
        <strain evidence="2">cv. CVL-1</strain>
        <tissue evidence="1">Whole seedling</tissue>
    </source>
</reference>
<keyword evidence="2" id="KW-1185">Reference proteome</keyword>
<dbReference type="Gramene" id="OMO71510">
    <property type="protein sequence ID" value="OMO71510"/>
    <property type="gene ID" value="CCACVL1_18192"/>
</dbReference>